<dbReference type="GO" id="GO:0004523">
    <property type="term" value="F:RNA-DNA hybrid ribonuclease activity"/>
    <property type="evidence" value="ECO:0007669"/>
    <property type="project" value="InterPro"/>
</dbReference>
<comment type="caution">
    <text evidence="3">The sequence shown here is derived from an EMBL/GenBank/DDBJ whole genome shotgun (WGS) entry which is preliminary data.</text>
</comment>
<dbReference type="Proteomes" id="UP000196368">
    <property type="component" value="Unassembled WGS sequence"/>
</dbReference>
<dbReference type="PROSITE" id="PS50879">
    <property type="entry name" value="RNASE_H_1"/>
    <property type="match status" value="1"/>
</dbReference>
<proteinExistence type="predicted"/>
<organism evidence="3 4">
    <name type="scientific">Candidatus Avelusimicrobium gallicola</name>
    <dbReference type="NCBI Taxonomy" id="2562704"/>
    <lineage>
        <taxon>Bacteria</taxon>
        <taxon>Pseudomonadati</taxon>
        <taxon>Elusimicrobiota</taxon>
        <taxon>Elusimicrobia</taxon>
        <taxon>Elusimicrobiales</taxon>
        <taxon>Elusimicrobiaceae</taxon>
        <taxon>Candidatus Avelusimicrobium</taxon>
    </lineage>
</organism>
<dbReference type="Pfam" id="PF13456">
    <property type="entry name" value="RVT_3"/>
    <property type="match status" value="1"/>
</dbReference>
<dbReference type="PANTHER" id="PTHR46387">
    <property type="entry name" value="POLYNUCLEOTIDYL TRANSFERASE, RIBONUCLEASE H-LIKE SUPERFAMILY PROTEIN"/>
    <property type="match status" value="1"/>
</dbReference>
<dbReference type="InterPro" id="IPR012337">
    <property type="entry name" value="RNaseH-like_sf"/>
</dbReference>
<sequence>MQVKINIDGGSRGNPGPGAAAYVICSPDGTILAQEGHFMPHCTNNQAEYTALKLALIKAKELGATELFIQSDSLLLVKQFLGEYKIKHPDLAARMAVIRRLAAPLTIHMQHVLRHLNKAPDALANKAMDAKQSVGFNPIVHLPPEEETLPPAAPENIVNGVEVKPVQRPKPAPAKSASKRALKKPHQPDLFGEL</sequence>
<dbReference type="RefSeq" id="WP_087286389.1">
    <property type="nucleotide sequence ID" value="NZ_NFJD01000001.1"/>
</dbReference>
<dbReference type="Gene3D" id="3.30.420.10">
    <property type="entry name" value="Ribonuclease H-like superfamily/Ribonuclease H"/>
    <property type="match status" value="1"/>
</dbReference>
<evidence type="ECO:0000256" key="1">
    <source>
        <dbReference type="SAM" id="MobiDB-lite"/>
    </source>
</evidence>
<feature type="region of interest" description="Disordered" evidence="1">
    <location>
        <begin position="145"/>
        <end position="194"/>
    </location>
</feature>
<name>A0A1Y4DDW7_9BACT</name>
<reference evidence="4" key="1">
    <citation type="submission" date="2017-04" db="EMBL/GenBank/DDBJ databases">
        <title>Function of individual gut microbiota members based on whole genome sequencing of pure cultures obtained from chicken caecum.</title>
        <authorList>
            <person name="Medvecky M."/>
            <person name="Cejkova D."/>
            <person name="Polansky O."/>
            <person name="Karasova D."/>
            <person name="Kubasova T."/>
            <person name="Cizek A."/>
            <person name="Rychlik I."/>
        </authorList>
    </citation>
    <scope>NUCLEOTIDE SEQUENCE [LARGE SCALE GENOMIC DNA]</scope>
    <source>
        <strain evidence="4">An273</strain>
    </source>
</reference>
<dbReference type="EMBL" id="NFJD01000001">
    <property type="protein sequence ID" value="OUO57314.1"/>
    <property type="molecule type" value="Genomic_DNA"/>
</dbReference>
<dbReference type="GO" id="GO:0003676">
    <property type="term" value="F:nucleic acid binding"/>
    <property type="evidence" value="ECO:0007669"/>
    <property type="project" value="InterPro"/>
</dbReference>
<gene>
    <name evidence="3" type="ORF">B5F75_00620</name>
</gene>
<dbReference type="SUPFAM" id="SSF53098">
    <property type="entry name" value="Ribonuclease H-like"/>
    <property type="match status" value="1"/>
</dbReference>
<evidence type="ECO:0000313" key="4">
    <source>
        <dbReference type="Proteomes" id="UP000196368"/>
    </source>
</evidence>
<dbReference type="PANTHER" id="PTHR46387:SF2">
    <property type="entry name" value="RIBONUCLEASE HI"/>
    <property type="match status" value="1"/>
</dbReference>
<protein>
    <recommendedName>
        <fullName evidence="2">RNase H type-1 domain-containing protein</fullName>
    </recommendedName>
</protein>
<dbReference type="CDD" id="cd09279">
    <property type="entry name" value="RNase_HI_like"/>
    <property type="match status" value="1"/>
</dbReference>
<accession>A0A1Y4DDW7</accession>
<keyword evidence="4" id="KW-1185">Reference proteome</keyword>
<dbReference type="InterPro" id="IPR036397">
    <property type="entry name" value="RNaseH_sf"/>
</dbReference>
<dbReference type="InterPro" id="IPR002156">
    <property type="entry name" value="RNaseH_domain"/>
</dbReference>
<dbReference type="AlphaFoldDB" id="A0A1Y4DDW7"/>
<evidence type="ECO:0000313" key="3">
    <source>
        <dbReference type="EMBL" id="OUO57314.1"/>
    </source>
</evidence>
<feature type="domain" description="RNase H type-1" evidence="2">
    <location>
        <begin position="1"/>
        <end position="137"/>
    </location>
</feature>
<evidence type="ECO:0000259" key="2">
    <source>
        <dbReference type="PROSITE" id="PS50879"/>
    </source>
</evidence>
<dbReference type="OrthoDB" id="7845843at2"/>